<dbReference type="PROSITE" id="PS51257">
    <property type="entry name" value="PROKAR_LIPOPROTEIN"/>
    <property type="match status" value="1"/>
</dbReference>
<feature type="chain" id="PRO_5046348751" evidence="1">
    <location>
        <begin position="25"/>
        <end position="476"/>
    </location>
</feature>
<dbReference type="InterPro" id="IPR050490">
    <property type="entry name" value="Bact_solute-bd_prot1"/>
</dbReference>
<name>A0ABS9RAL1_9FIRM</name>
<evidence type="ECO:0000313" key="3">
    <source>
        <dbReference type="Proteomes" id="UP001202402"/>
    </source>
</evidence>
<evidence type="ECO:0000256" key="1">
    <source>
        <dbReference type="SAM" id="SignalP"/>
    </source>
</evidence>
<dbReference type="RefSeq" id="WP_117453202.1">
    <property type="nucleotide sequence ID" value="NZ_JAKVPQ010000011.1"/>
</dbReference>
<comment type="caution">
    <text evidence="2">The sequence shown here is derived from an EMBL/GenBank/DDBJ whole genome shotgun (WGS) entry which is preliminary data.</text>
</comment>
<feature type="signal peptide" evidence="1">
    <location>
        <begin position="1"/>
        <end position="24"/>
    </location>
</feature>
<keyword evidence="1" id="KW-0732">Signal</keyword>
<dbReference type="Gene3D" id="3.40.190.10">
    <property type="entry name" value="Periplasmic binding protein-like II"/>
    <property type="match status" value="1"/>
</dbReference>
<gene>
    <name evidence="2" type="ORF">LQE99_13815</name>
</gene>
<evidence type="ECO:0000313" key="2">
    <source>
        <dbReference type="EMBL" id="MCH4286198.1"/>
    </source>
</evidence>
<sequence length="476" mass="53621">MKKLKVYLTTVLSLMLVLSGCSSKKDVLDPDHPVQISLWHYYNGAQQESFNDLIREFNDTVGKEKGIIVKASGQGNVNDLENNVLDSINGEAGVAEIPNIFAAYADTAYTVDRLGYAVDLTKYFTKKELEEYISSYIEEGEFSNDGSLKIFPIAKSTEIFMLNKTDWDKFSKATGTSLDELKTIEGVTKVSQKYYEWSDSLTEEKNDGKAFFGRDALANYFIIGFRQNGVQIFEMKDGIVTLNYDKEIVKKLWDNYYVPYIKGYFASSGRFRSDDIKTGNIIAFVGSSSGATFFPKEVILNDNESYKIEMSAFVAPQFENGEAFAVQQGAGMVVTKSDEAKETACAEFLKWFTKLDQNVKFSVDSGYLPVTKAANDKDVIKEKITTTTETEQIIDKAIDTIHQSTLYTTKAFENGTKARNVLEYSLSDKASEDRKSVLADMKNGKSYEEAVSQFDNDKNFEAWYNETYAQLKELVK</sequence>
<accession>A0ABS9RAL1</accession>
<dbReference type="PANTHER" id="PTHR43649">
    <property type="entry name" value="ARABINOSE-BINDING PROTEIN-RELATED"/>
    <property type="match status" value="1"/>
</dbReference>
<dbReference type="Pfam" id="PF13416">
    <property type="entry name" value="SBP_bac_8"/>
    <property type="match status" value="1"/>
</dbReference>
<organism evidence="2 3">
    <name type="scientific">Amedibacillus hominis</name>
    <dbReference type="NCBI Taxonomy" id="2897776"/>
    <lineage>
        <taxon>Bacteria</taxon>
        <taxon>Bacillati</taxon>
        <taxon>Bacillota</taxon>
        <taxon>Erysipelotrichia</taxon>
        <taxon>Erysipelotrichales</taxon>
        <taxon>Erysipelotrichaceae</taxon>
        <taxon>Amedibacillus</taxon>
    </lineage>
</organism>
<dbReference type="InterPro" id="IPR006059">
    <property type="entry name" value="SBP"/>
</dbReference>
<dbReference type="SUPFAM" id="SSF53850">
    <property type="entry name" value="Periplasmic binding protein-like II"/>
    <property type="match status" value="1"/>
</dbReference>
<dbReference type="Proteomes" id="UP001202402">
    <property type="component" value="Unassembled WGS sequence"/>
</dbReference>
<reference evidence="2 3" key="1">
    <citation type="submission" date="2022-02" db="EMBL/GenBank/DDBJ databases">
        <title>Genome of Erysipelotrichaceae sp. nov. NSJ-176 isolated from human feces.</title>
        <authorList>
            <person name="Abdugheni R."/>
        </authorList>
    </citation>
    <scope>NUCLEOTIDE SEQUENCE [LARGE SCALE GENOMIC DNA]</scope>
    <source>
        <strain evidence="2 3">NSJ-176</strain>
    </source>
</reference>
<dbReference type="EMBL" id="JAKVPQ010000011">
    <property type="protein sequence ID" value="MCH4286198.1"/>
    <property type="molecule type" value="Genomic_DNA"/>
</dbReference>
<keyword evidence="3" id="KW-1185">Reference proteome</keyword>
<proteinExistence type="predicted"/>
<protein>
    <submittedName>
        <fullName evidence="2">Extracellular solute-binding protein</fullName>
    </submittedName>
</protein>